<dbReference type="CDD" id="cd07407">
    <property type="entry name" value="MPP_YHR202W_N"/>
    <property type="match status" value="1"/>
</dbReference>
<dbReference type="InterPro" id="IPR053828">
    <property type="entry name" value="Nucleosidase_C"/>
</dbReference>
<dbReference type="InterPro" id="IPR041823">
    <property type="entry name" value="YHR202W_N"/>
</dbReference>
<keyword evidence="1" id="KW-0732">Signal</keyword>
<dbReference type="InterPro" id="IPR014485">
    <property type="entry name" value="Pesterase_C1039"/>
</dbReference>
<organism evidence="4 5">
    <name type="scientific">Aspergillus sydowii CBS 593.65</name>
    <dbReference type="NCBI Taxonomy" id="1036612"/>
    <lineage>
        <taxon>Eukaryota</taxon>
        <taxon>Fungi</taxon>
        <taxon>Dikarya</taxon>
        <taxon>Ascomycota</taxon>
        <taxon>Pezizomycotina</taxon>
        <taxon>Eurotiomycetes</taxon>
        <taxon>Eurotiomycetidae</taxon>
        <taxon>Eurotiales</taxon>
        <taxon>Aspergillaceae</taxon>
        <taxon>Aspergillus</taxon>
        <taxon>Aspergillus subgen. Nidulantes</taxon>
    </lineage>
</organism>
<dbReference type="GO" id="GO:0009166">
    <property type="term" value="P:nucleotide catabolic process"/>
    <property type="evidence" value="ECO:0007669"/>
    <property type="project" value="InterPro"/>
</dbReference>
<dbReference type="Pfam" id="PF21953">
    <property type="entry name" value="NadN_nucleosid_C"/>
    <property type="match status" value="1"/>
</dbReference>
<dbReference type="RefSeq" id="XP_040696799.1">
    <property type="nucleotide sequence ID" value="XM_040843211.1"/>
</dbReference>
<dbReference type="InterPro" id="IPR029052">
    <property type="entry name" value="Metallo-depent_PP-like"/>
</dbReference>
<dbReference type="Proteomes" id="UP000184356">
    <property type="component" value="Unassembled WGS sequence"/>
</dbReference>
<dbReference type="Pfam" id="PF00149">
    <property type="entry name" value="Metallophos"/>
    <property type="match status" value="1"/>
</dbReference>
<evidence type="ECO:0000313" key="5">
    <source>
        <dbReference type="Proteomes" id="UP000184356"/>
    </source>
</evidence>
<dbReference type="GO" id="GO:0016787">
    <property type="term" value="F:hydrolase activity"/>
    <property type="evidence" value="ECO:0007669"/>
    <property type="project" value="InterPro"/>
</dbReference>
<dbReference type="EMBL" id="KV878599">
    <property type="protein sequence ID" value="OJJ52993.1"/>
    <property type="molecule type" value="Genomic_DNA"/>
</dbReference>
<reference evidence="5" key="1">
    <citation type="journal article" date="2017" name="Genome Biol.">
        <title>Comparative genomics reveals high biological diversity and specific adaptations in the industrially and medically important fungal genus Aspergillus.</title>
        <authorList>
            <person name="de Vries R.P."/>
            <person name="Riley R."/>
            <person name="Wiebenga A."/>
            <person name="Aguilar-Osorio G."/>
            <person name="Amillis S."/>
            <person name="Uchima C.A."/>
            <person name="Anderluh G."/>
            <person name="Asadollahi M."/>
            <person name="Askin M."/>
            <person name="Barry K."/>
            <person name="Battaglia E."/>
            <person name="Bayram O."/>
            <person name="Benocci T."/>
            <person name="Braus-Stromeyer S.A."/>
            <person name="Caldana C."/>
            <person name="Canovas D."/>
            <person name="Cerqueira G.C."/>
            <person name="Chen F."/>
            <person name="Chen W."/>
            <person name="Choi C."/>
            <person name="Clum A."/>
            <person name="Dos Santos R.A."/>
            <person name="Damasio A.R."/>
            <person name="Diallinas G."/>
            <person name="Emri T."/>
            <person name="Fekete E."/>
            <person name="Flipphi M."/>
            <person name="Freyberg S."/>
            <person name="Gallo A."/>
            <person name="Gournas C."/>
            <person name="Habgood R."/>
            <person name="Hainaut M."/>
            <person name="Harispe M.L."/>
            <person name="Henrissat B."/>
            <person name="Hilden K.S."/>
            <person name="Hope R."/>
            <person name="Hossain A."/>
            <person name="Karabika E."/>
            <person name="Karaffa L."/>
            <person name="Karanyi Z."/>
            <person name="Krasevec N."/>
            <person name="Kuo A."/>
            <person name="Kusch H."/>
            <person name="LaButti K."/>
            <person name="Lagendijk E.L."/>
            <person name="Lapidus A."/>
            <person name="Levasseur A."/>
            <person name="Lindquist E."/>
            <person name="Lipzen A."/>
            <person name="Logrieco A.F."/>
            <person name="MacCabe A."/>
            <person name="Maekelae M.R."/>
            <person name="Malavazi I."/>
            <person name="Melin P."/>
            <person name="Meyer V."/>
            <person name="Mielnichuk N."/>
            <person name="Miskei M."/>
            <person name="Molnar A.P."/>
            <person name="Mule G."/>
            <person name="Ngan C.Y."/>
            <person name="Orejas M."/>
            <person name="Orosz E."/>
            <person name="Ouedraogo J.P."/>
            <person name="Overkamp K.M."/>
            <person name="Park H.-S."/>
            <person name="Perrone G."/>
            <person name="Piumi F."/>
            <person name="Punt P.J."/>
            <person name="Ram A.F."/>
            <person name="Ramon A."/>
            <person name="Rauscher S."/>
            <person name="Record E."/>
            <person name="Riano-Pachon D.M."/>
            <person name="Robert V."/>
            <person name="Roehrig J."/>
            <person name="Ruller R."/>
            <person name="Salamov A."/>
            <person name="Salih N.S."/>
            <person name="Samson R.A."/>
            <person name="Sandor E."/>
            <person name="Sanguinetti M."/>
            <person name="Schuetze T."/>
            <person name="Sepcic K."/>
            <person name="Shelest E."/>
            <person name="Sherlock G."/>
            <person name="Sophianopoulou V."/>
            <person name="Squina F.M."/>
            <person name="Sun H."/>
            <person name="Susca A."/>
            <person name="Todd R.B."/>
            <person name="Tsang A."/>
            <person name="Unkles S.E."/>
            <person name="van de Wiele N."/>
            <person name="van Rossen-Uffink D."/>
            <person name="Oliveira J.V."/>
            <person name="Vesth T.C."/>
            <person name="Visser J."/>
            <person name="Yu J.-H."/>
            <person name="Zhou M."/>
            <person name="Andersen M.R."/>
            <person name="Archer D.B."/>
            <person name="Baker S.E."/>
            <person name="Benoit I."/>
            <person name="Brakhage A.A."/>
            <person name="Braus G.H."/>
            <person name="Fischer R."/>
            <person name="Frisvad J.C."/>
            <person name="Goldman G.H."/>
            <person name="Houbraken J."/>
            <person name="Oakley B."/>
            <person name="Pocsi I."/>
            <person name="Scazzocchio C."/>
            <person name="Seiboth B."/>
            <person name="vanKuyk P.A."/>
            <person name="Wortman J."/>
            <person name="Dyer P.S."/>
            <person name="Grigoriev I.V."/>
        </authorList>
    </citation>
    <scope>NUCLEOTIDE SEQUENCE [LARGE SCALE GENOMIC DNA]</scope>
    <source>
        <strain evidence="5">CBS 593.65</strain>
    </source>
</reference>
<feature type="chain" id="PRO_5009887591" evidence="1">
    <location>
        <begin position="20"/>
        <end position="623"/>
    </location>
</feature>
<dbReference type="PANTHER" id="PTHR11575">
    <property type="entry name" value="5'-NUCLEOTIDASE-RELATED"/>
    <property type="match status" value="1"/>
</dbReference>
<dbReference type="AlphaFoldDB" id="A0A1L9T123"/>
<protein>
    <submittedName>
        <fullName evidence="4">Uncharacterized protein</fullName>
    </submittedName>
</protein>
<dbReference type="GeneID" id="63759284"/>
<dbReference type="VEuPathDB" id="FungiDB:ASPSYDRAFT_163944"/>
<dbReference type="InterPro" id="IPR036907">
    <property type="entry name" value="5'-Nucleotdase_C_sf"/>
</dbReference>
<dbReference type="InterPro" id="IPR006179">
    <property type="entry name" value="5_nucleotidase/apyrase"/>
</dbReference>
<dbReference type="FunFam" id="3.60.21.10:FF:000043">
    <property type="entry name" value="Ser/Thr protein phosphatase family"/>
    <property type="match status" value="1"/>
</dbReference>
<evidence type="ECO:0000256" key="1">
    <source>
        <dbReference type="SAM" id="SignalP"/>
    </source>
</evidence>
<feature type="domain" description="Calcineurin-like phosphoesterase" evidence="2">
    <location>
        <begin position="41"/>
        <end position="265"/>
    </location>
</feature>
<dbReference type="InterPro" id="IPR004843">
    <property type="entry name" value="Calcineurin-like_PHP"/>
</dbReference>
<gene>
    <name evidence="4" type="ORF">ASPSYDRAFT_163944</name>
</gene>
<dbReference type="SUPFAM" id="SSF56300">
    <property type="entry name" value="Metallo-dependent phosphatases"/>
    <property type="match status" value="1"/>
</dbReference>
<dbReference type="GO" id="GO:0005576">
    <property type="term" value="C:extracellular region"/>
    <property type="evidence" value="ECO:0007669"/>
    <property type="project" value="UniProtKB-ARBA"/>
</dbReference>
<sequence length="623" mass="70178">MASGFRSLFIFLLLSAVQTMQPSAPDPIAAPLRDLKWGQLNFLHTTDTHGWLAGHLQEPSYSADWGDYVSFTIRMREIAEAHGRDLLVIDTGDRVEGSGLYDSSEPKGIYISEILKEQHIDVMSAGNHELYKKNTSEAEFSITVPNFQGHYLASNIDIYHPRTGELVPLASRSRKFTTSNQAIRIVAFGFLFDFTMNYNNTVVQPVEETVKSGWFQEAVHDQEVDLFLVVGHVPVKSKEYDTIFKEIRASHPATPIQFFGGHYHIRDCVRYDSNAYGLASGRFMETIGFMSIDGLSTKYNQATPSLAEPVFARKYIDNNLFSFHYHTGLDENTFPTERGRNVSRLIQQSRSSLELDEIYGCIPEDLWMSRSPYTADDSIYAWLRKRVIPDMLSDESRKGKPTFTIINTGAIRFDLFKGQFTRDSAYIVSPFTSGFRYLKNIPYDKARLVLDVLNKQPKIFTTSRDAIGPVPWNLAPPEQSALNPNDAVSRVRPDRSILDMPTNQKPMFSNPSSQYEIVPGYTTTDDLGADGDDTIHSMITFYQVPNCIGALSLNTGSSIAEIVDLVYIDFIEPYVALAVKYTGLDIDVPDESDVYMPSITLTDLIISWVRTNWGCAAKLSTLF</sequence>
<dbReference type="Gene3D" id="3.90.780.10">
    <property type="entry name" value="5'-Nucleotidase, C-terminal domain"/>
    <property type="match status" value="2"/>
</dbReference>
<feature type="domain" description="Putative 5'-nucleotidase C-terminal" evidence="3">
    <location>
        <begin position="365"/>
        <end position="575"/>
    </location>
</feature>
<proteinExistence type="predicted"/>
<accession>A0A1L9T123</accession>
<evidence type="ECO:0000259" key="3">
    <source>
        <dbReference type="Pfam" id="PF21953"/>
    </source>
</evidence>
<feature type="signal peptide" evidence="1">
    <location>
        <begin position="1"/>
        <end position="19"/>
    </location>
</feature>
<evidence type="ECO:0000259" key="2">
    <source>
        <dbReference type="Pfam" id="PF00149"/>
    </source>
</evidence>
<dbReference type="PANTHER" id="PTHR11575:SF43">
    <property type="entry name" value="SER_THR PROTEIN PHOSPHATASE FAMILY (AFU_ORTHOLOGUE AFUA_3G04160)"/>
    <property type="match status" value="1"/>
</dbReference>
<name>A0A1L9T123_9EURO</name>
<dbReference type="SUPFAM" id="SSF55816">
    <property type="entry name" value="5'-nucleotidase (syn. UDP-sugar hydrolase), C-terminal domain"/>
    <property type="match status" value="1"/>
</dbReference>
<dbReference type="FunFam" id="3.90.780.10:FF:000009">
    <property type="entry name" value="Ser/Thr protein phosphatase family"/>
    <property type="match status" value="1"/>
</dbReference>
<dbReference type="OrthoDB" id="7722975at2759"/>
<dbReference type="Gene3D" id="3.60.21.10">
    <property type="match status" value="1"/>
</dbReference>
<dbReference type="STRING" id="1036612.A0A1L9T123"/>
<keyword evidence="5" id="KW-1185">Reference proteome</keyword>
<dbReference type="PIRSF" id="PIRSF017316">
    <property type="entry name" value="Pesterase_C1039"/>
    <property type="match status" value="1"/>
</dbReference>
<dbReference type="GO" id="GO:0005829">
    <property type="term" value="C:cytosol"/>
    <property type="evidence" value="ECO:0007669"/>
    <property type="project" value="TreeGrafter"/>
</dbReference>
<evidence type="ECO:0000313" key="4">
    <source>
        <dbReference type="EMBL" id="OJJ52993.1"/>
    </source>
</evidence>